<evidence type="ECO:0000256" key="3">
    <source>
        <dbReference type="ARBA" id="ARBA00022759"/>
    </source>
</evidence>
<dbReference type="Pfam" id="PF07927">
    <property type="entry name" value="HicA_toxin"/>
    <property type="match status" value="1"/>
</dbReference>
<evidence type="ECO:0000256" key="5">
    <source>
        <dbReference type="ARBA" id="ARBA00022884"/>
    </source>
</evidence>
<dbReference type="InterPro" id="IPR012933">
    <property type="entry name" value="HicA_mRNA_interferase"/>
</dbReference>
<dbReference type="InterPro" id="IPR038570">
    <property type="entry name" value="HicA_sf"/>
</dbReference>
<sequence>MSRLVQISGKEMCKLLGKLGFSAVHQVGSHVRLVHPDGRRTVVPVHGNEDLTIGLLREILKQAEISRKDYERLRR</sequence>
<reference evidence="8" key="1">
    <citation type="journal article" date="2020" name="bioRxiv">
        <title>A rank-normalized archaeal taxonomy based on genome phylogeny resolves widespread incomplete and uneven classifications.</title>
        <authorList>
            <person name="Rinke C."/>
            <person name="Chuvochina M."/>
            <person name="Mussig A.J."/>
            <person name="Chaumeil P.-A."/>
            <person name="Waite D.W."/>
            <person name="Whitman W.B."/>
            <person name="Parks D.H."/>
            <person name="Hugenholtz P."/>
        </authorList>
    </citation>
    <scope>NUCLEOTIDE SEQUENCE [LARGE SCALE GENOMIC DNA]</scope>
</reference>
<keyword evidence="6" id="KW-0346">Stress response</keyword>
<keyword evidence="5" id="KW-0694">RNA-binding</keyword>
<keyword evidence="1" id="KW-1277">Toxin-antitoxin system</keyword>
<dbReference type="SUPFAM" id="SSF54786">
    <property type="entry name" value="YcfA/nrd intein domain"/>
    <property type="match status" value="1"/>
</dbReference>
<keyword evidence="4" id="KW-0378">Hydrolase</keyword>
<evidence type="ECO:0000256" key="6">
    <source>
        <dbReference type="ARBA" id="ARBA00023016"/>
    </source>
</evidence>
<evidence type="ECO:0000313" key="8">
    <source>
        <dbReference type="Proteomes" id="UP000565078"/>
    </source>
</evidence>
<dbReference type="GO" id="GO:0003729">
    <property type="term" value="F:mRNA binding"/>
    <property type="evidence" value="ECO:0007669"/>
    <property type="project" value="InterPro"/>
</dbReference>
<organism evidence="7 8">
    <name type="scientific">Candidatus Iainarchaeum sp</name>
    <dbReference type="NCBI Taxonomy" id="3101447"/>
    <lineage>
        <taxon>Archaea</taxon>
        <taxon>Candidatus Iainarchaeota</taxon>
        <taxon>Candidatus Iainarchaeia</taxon>
        <taxon>Candidatus Iainarchaeales</taxon>
        <taxon>Candidatus Iainarchaeaceae</taxon>
        <taxon>Candidatus Iainarchaeum</taxon>
    </lineage>
</organism>
<accession>A0A7J4J231</accession>
<gene>
    <name evidence="7" type="ORF">HA254_07415</name>
</gene>
<name>A0A7J4J231_9ARCH</name>
<dbReference type="PANTHER" id="PTHR34873">
    <property type="entry name" value="SSR1766 PROTEIN"/>
    <property type="match status" value="1"/>
</dbReference>
<evidence type="ECO:0000256" key="2">
    <source>
        <dbReference type="ARBA" id="ARBA00022722"/>
    </source>
</evidence>
<keyword evidence="2" id="KW-0540">Nuclease</keyword>
<evidence type="ECO:0000256" key="4">
    <source>
        <dbReference type="ARBA" id="ARBA00022801"/>
    </source>
</evidence>
<dbReference type="EMBL" id="DUGC01000116">
    <property type="protein sequence ID" value="HIH10465.1"/>
    <property type="molecule type" value="Genomic_DNA"/>
</dbReference>
<evidence type="ECO:0000256" key="1">
    <source>
        <dbReference type="ARBA" id="ARBA00022649"/>
    </source>
</evidence>
<dbReference type="Proteomes" id="UP000565078">
    <property type="component" value="Unassembled WGS sequence"/>
</dbReference>
<dbReference type="AlphaFoldDB" id="A0A7J4J231"/>
<comment type="caution">
    <text evidence="7">The sequence shown here is derived from an EMBL/GenBank/DDBJ whole genome shotgun (WGS) entry which is preliminary data.</text>
</comment>
<dbReference type="Gene3D" id="3.30.920.30">
    <property type="entry name" value="Hypothetical protein"/>
    <property type="match status" value="1"/>
</dbReference>
<dbReference type="PANTHER" id="PTHR34873:SF3">
    <property type="entry name" value="ADDICTION MODULE TOXIN, HICA FAMILY"/>
    <property type="match status" value="1"/>
</dbReference>
<protein>
    <submittedName>
        <fullName evidence="7">Type II toxin-antitoxin system HicA family toxin</fullName>
    </submittedName>
</protein>
<keyword evidence="3" id="KW-0255">Endonuclease</keyword>
<dbReference type="GO" id="GO:0016787">
    <property type="term" value="F:hydrolase activity"/>
    <property type="evidence" value="ECO:0007669"/>
    <property type="project" value="UniProtKB-KW"/>
</dbReference>
<evidence type="ECO:0000313" key="7">
    <source>
        <dbReference type="EMBL" id="HIH10465.1"/>
    </source>
</evidence>
<proteinExistence type="predicted"/>
<dbReference type="GO" id="GO:0004519">
    <property type="term" value="F:endonuclease activity"/>
    <property type="evidence" value="ECO:0007669"/>
    <property type="project" value="UniProtKB-KW"/>
</dbReference>